<sequence>MNLSKNDYKQLLNYYAIQTKSNLSLSSLKKAAEKIIAQKLCSCVKKVPNKNQPESRAIGICNYSIIQRKNLKINGFSCKKKMTLKTSSTNKQKLMKNGSQLTLKTKTKKQKKQIKH</sequence>
<feature type="compositionally biased region" description="Basic residues" evidence="1">
    <location>
        <begin position="105"/>
        <end position="116"/>
    </location>
</feature>
<protein>
    <submittedName>
        <fullName evidence="2">Uncharacterized protein</fullName>
    </submittedName>
</protein>
<evidence type="ECO:0000313" key="2">
    <source>
        <dbReference type="EMBL" id="QHT20917.1"/>
    </source>
</evidence>
<evidence type="ECO:0000256" key="1">
    <source>
        <dbReference type="SAM" id="MobiDB-lite"/>
    </source>
</evidence>
<name>A0A6C0DVQ2_9ZZZZ</name>
<accession>A0A6C0DVQ2</accession>
<organism evidence="2">
    <name type="scientific">viral metagenome</name>
    <dbReference type="NCBI Taxonomy" id="1070528"/>
    <lineage>
        <taxon>unclassified sequences</taxon>
        <taxon>metagenomes</taxon>
        <taxon>organismal metagenomes</taxon>
    </lineage>
</organism>
<proteinExistence type="predicted"/>
<feature type="region of interest" description="Disordered" evidence="1">
    <location>
        <begin position="87"/>
        <end position="116"/>
    </location>
</feature>
<dbReference type="AlphaFoldDB" id="A0A6C0DVQ2"/>
<dbReference type="EMBL" id="MN739684">
    <property type="protein sequence ID" value="QHT20917.1"/>
    <property type="molecule type" value="Genomic_DNA"/>
</dbReference>
<reference evidence="2" key="1">
    <citation type="journal article" date="2020" name="Nature">
        <title>Giant virus diversity and host interactions through global metagenomics.</title>
        <authorList>
            <person name="Schulz F."/>
            <person name="Roux S."/>
            <person name="Paez-Espino D."/>
            <person name="Jungbluth S."/>
            <person name="Walsh D.A."/>
            <person name="Denef V.J."/>
            <person name="McMahon K.D."/>
            <person name="Konstantinidis K.T."/>
            <person name="Eloe-Fadrosh E.A."/>
            <person name="Kyrpides N.C."/>
            <person name="Woyke T."/>
        </authorList>
    </citation>
    <scope>NUCLEOTIDE SEQUENCE</scope>
    <source>
        <strain evidence="2">GVMAG-M-3300023174-75</strain>
    </source>
</reference>